<protein>
    <submittedName>
        <fullName evidence="5">SDR family NAD(P)-dependent oxidoreductase</fullName>
    </submittedName>
</protein>
<dbReference type="STRING" id="94130.A0A2Z6Q3T2"/>
<feature type="transmembrane region" description="Helical" evidence="3">
    <location>
        <begin position="20"/>
        <end position="41"/>
    </location>
</feature>
<proteinExistence type="inferred from homology"/>
<dbReference type="OrthoDB" id="2102561at2759"/>
<dbReference type="Proteomes" id="UP000615446">
    <property type="component" value="Unassembled WGS sequence"/>
</dbReference>
<dbReference type="AlphaFoldDB" id="A0A2Z6Q3T2"/>
<dbReference type="InterPro" id="IPR002347">
    <property type="entry name" value="SDR_fam"/>
</dbReference>
<reference evidence="4 6" key="1">
    <citation type="submission" date="2017-11" db="EMBL/GenBank/DDBJ databases">
        <title>The genome of Rhizophagus clarus HR1 reveals common genetic basis of auxotrophy among arbuscular mycorrhizal fungi.</title>
        <authorList>
            <person name="Kobayashi Y."/>
        </authorList>
    </citation>
    <scope>NUCLEOTIDE SEQUENCE [LARGE SCALE GENOMIC DNA]</scope>
    <source>
        <strain evidence="4 6">HR1</strain>
    </source>
</reference>
<evidence type="ECO:0000256" key="3">
    <source>
        <dbReference type="SAM" id="Phobius"/>
    </source>
</evidence>
<evidence type="ECO:0000313" key="5">
    <source>
        <dbReference type="EMBL" id="GET02765.1"/>
    </source>
</evidence>
<comment type="similarity">
    <text evidence="1">Belongs to the short-chain dehydrogenases/reductases (SDR) family.</text>
</comment>
<evidence type="ECO:0000256" key="2">
    <source>
        <dbReference type="ARBA" id="ARBA00023002"/>
    </source>
</evidence>
<dbReference type="GO" id="GO:0016020">
    <property type="term" value="C:membrane"/>
    <property type="evidence" value="ECO:0007669"/>
    <property type="project" value="TreeGrafter"/>
</dbReference>
<dbReference type="EMBL" id="BLAL01000315">
    <property type="protein sequence ID" value="GET02765.1"/>
    <property type="molecule type" value="Genomic_DNA"/>
</dbReference>
<accession>A0A2Z6Q3T2</accession>
<dbReference type="PANTHER" id="PTHR44196:SF1">
    <property type="entry name" value="DEHYDROGENASE_REDUCTASE SDR FAMILY MEMBER 7B"/>
    <property type="match status" value="1"/>
</dbReference>
<dbReference type="GO" id="GO:0016491">
    <property type="term" value="F:oxidoreductase activity"/>
    <property type="evidence" value="ECO:0007669"/>
    <property type="project" value="UniProtKB-KW"/>
</dbReference>
<organism evidence="4 6">
    <name type="scientific">Rhizophagus clarus</name>
    <dbReference type="NCBI Taxonomy" id="94130"/>
    <lineage>
        <taxon>Eukaryota</taxon>
        <taxon>Fungi</taxon>
        <taxon>Fungi incertae sedis</taxon>
        <taxon>Mucoromycota</taxon>
        <taxon>Glomeromycotina</taxon>
        <taxon>Glomeromycetes</taxon>
        <taxon>Glomerales</taxon>
        <taxon>Glomeraceae</taxon>
        <taxon>Rhizophagus</taxon>
    </lineage>
</organism>
<dbReference type="CDD" id="cd05233">
    <property type="entry name" value="SDR_c"/>
    <property type="match status" value="1"/>
</dbReference>
<evidence type="ECO:0000313" key="6">
    <source>
        <dbReference type="Proteomes" id="UP000247702"/>
    </source>
</evidence>
<keyword evidence="3" id="KW-0472">Membrane</keyword>
<reference evidence="5" key="2">
    <citation type="submission" date="2019-10" db="EMBL/GenBank/DDBJ databases">
        <title>Conservation and host-specific expression of non-tandemly repeated heterogenous ribosome RNA gene in arbuscular mycorrhizal fungi.</title>
        <authorList>
            <person name="Maeda T."/>
            <person name="Kobayashi Y."/>
            <person name="Nakagawa T."/>
            <person name="Ezawa T."/>
            <person name="Yamaguchi K."/>
            <person name="Bino T."/>
            <person name="Nishimoto Y."/>
            <person name="Shigenobu S."/>
            <person name="Kawaguchi M."/>
        </authorList>
    </citation>
    <scope>NUCLEOTIDE SEQUENCE</scope>
    <source>
        <strain evidence="5">HR1</strain>
    </source>
</reference>
<keyword evidence="6" id="KW-1185">Reference proteome</keyword>
<name>A0A2Z6Q3T2_9GLOM</name>
<sequence length="307" mass="34885">MPNMQFYFTVPPNLHPIVQVLSSMIINLFIVLPVSIGLFFWDNAKQLIEKRKYPEPKVILVTGASSGIGAAFAKEYARSGVTLGLLSRNRERLQEVAEECEIKGAKCYIIAADIRDYDTLKETLEDFDNQHPVDLLFSNAGISGGEDDKVWTETWKKVFDTNLNGNIATVLPIYERMKRRKSGQICINSSVFGYFGPPYSIWYRTAKSALNDFTVDLYYVASKYNVRVNLLLPGYISTNLTRNNPNMVSAAYFAKIVKKQLEDNIFCITYPFYQSLFFYILSTLPKRVAPSVALALAEITKRPYDLK</sequence>
<evidence type="ECO:0000256" key="1">
    <source>
        <dbReference type="ARBA" id="ARBA00006484"/>
    </source>
</evidence>
<gene>
    <name evidence="5" type="ORF">RCL2_002913100</name>
    <name evidence="4" type="ORF">RclHR1_11330004</name>
</gene>
<dbReference type="SUPFAM" id="SSF51735">
    <property type="entry name" value="NAD(P)-binding Rossmann-fold domains"/>
    <property type="match status" value="1"/>
</dbReference>
<evidence type="ECO:0000313" key="4">
    <source>
        <dbReference type="EMBL" id="GBB84763.1"/>
    </source>
</evidence>
<dbReference type="Pfam" id="PF00106">
    <property type="entry name" value="adh_short"/>
    <property type="match status" value="1"/>
</dbReference>
<dbReference type="InterPro" id="IPR036291">
    <property type="entry name" value="NAD(P)-bd_dom_sf"/>
</dbReference>
<dbReference type="EMBL" id="BEXD01000151">
    <property type="protein sequence ID" value="GBB84763.1"/>
    <property type="molecule type" value="Genomic_DNA"/>
</dbReference>
<keyword evidence="2" id="KW-0560">Oxidoreductase</keyword>
<comment type="caution">
    <text evidence="4">The sequence shown here is derived from an EMBL/GenBank/DDBJ whole genome shotgun (WGS) entry which is preliminary data.</text>
</comment>
<dbReference type="Gene3D" id="3.40.50.720">
    <property type="entry name" value="NAD(P)-binding Rossmann-like Domain"/>
    <property type="match status" value="1"/>
</dbReference>
<keyword evidence="3" id="KW-0812">Transmembrane</keyword>
<dbReference type="Proteomes" id="UP000247702">
    <property type="component" value="Unassembled WGS sequence"/>
</dbReference>
<dbReference type="PANTHER" id="PTHR44196">
    <property type="entry name" value="DEHYDROGENASE/REDUCTASE SDR FAMILY MEMBER 7B"/>
    <property type="match status" value="1"/>
</dbReference>
<keyword evidence="3" id="KW-1133">Transmembrane helix</keyword>
<dbReference type="PRINTS" id="PR00081">
    <property type="entry name" value="GDHRDH"/>
</dbReference>